<feature type="non-terminal residue" evidence="1">
    <location>
        <position position="128"/>
    </location>
</feature>
<gene>
    <name evidence="1" type="ORF">ZHD862_LOCUS38983</name>
</gene>
<accession>A0A815VY94</accession>
<organism evidence="1 2">
    <name type="scientific">Rotaria sordida</name>
    <dbReference type="NCBI Taxonomy" id="392033"/>
    <lineage>
        <taxon>Eukaryota</taxon>
        <taxon>Metazoa</taxon>
        <taxon>Spiralia</taxon>
        <taxon>Gnathifera</taxon>
        <taxon>Rotifera</taxon>
        <taxon>Eurotatoria</taxon>
        <taxon>Bdelloidea</taxon>
        <taxon>Philodinida</taxon>
        <taxon>Philodinidae</taxon>
        <taxon>Rotaria</taxon>
    </lineage>
</organism>
<dbReference type="AlphaFoldDB" id="A0A815VY94"/>
<evidence type="ECO:0000313" key="2">
    <source>
        <dbReference type="Proteomes" id="UP000663864"/>
    </source>
</evidence>
<comment type="caution">
    <text evidence="1">The sequence shown here is derived from an EMBL/GenBank/DDBJ whole genome shotgun (WGS) entry which is preliminary data.</text>
</comment>
<dbReference type="Proteomes" id="UP000663864">
    <property type="component" value="Unassembled WGS sequence"/>
</dbReference>
<dbReference type="EMBL" id="CAJNOT010012532">
    <property type="protein sequence ID" value="CAF1538185.1"/>
    <property type="molecule type" value="Genomic_DNA"/>
</dbReference>
<evidence type="ECO:0000313" key="1">
    <source>
        <dbReference type="EMBL" id="CAF1538185.1"/>
    </source>
</evidence>
<proteinExistence type="predicted"/>
<sequence>MDTSIFKSGYWKSQYYQYGKWHGPYQFSLSFDPQSMIITGSGSDDIGTFTINGIYSVETRRIGLTKTYRRGTGNQLENLGHQVIIQLTWNVQNDQFEGKWYVQTSKYHGENRFELKFDGQHIQTVYEK</sequence>
<name>A0A815VY94_9BILA</name>
<protein>
    <submittedName>
        <fullName evidence="1">Uncharacterized protein</fullName>
    </submittedName>
</protein>
<reference evidence="1" key="1">
    <citation type="submission" date="2021-02" db="EMBL/GenBank/DDBJ databases">
        <authorList>
            <person name="Nowell W R."/>
        </authorList>
    </citation>
    <scope>NUCLEOTIDE SEQUENCE</scope>
</reference>